<keyword evidence="1" id="KW-0732">Signal</keyword>
<evidence type="ECO:0008006" key="4">
    <source>
        <dbReference type="Google" id="ProtNLM"/>
    </source>
</evidence>
<accession>A0A8E2EA20</accession>
<evidence type="ECO:0000313" key="2">
    <source>
        <dbReference type="EMBL" id="OCK79916.1"/>
    </source>
</evidence>
<name>A0A8E2EA20_9PEZI</name>
<gene>
    <name evidence="2" type="ORF">K432DRAFT_55678</name>
</gene>
<reference evidence="2 3" key="1">
    <citation type="journal article" date="2016" name="Nat. Commun.">
        <title>Ectomycorrhizal ecology is imprinted in the genome of the dominant symbiotic fungus Cenococcum geophilum.</title>
        <authorList>
            <consortium name="DOE Joint Genome Institute"/>
            <person name="Peter M."/>
            <person name="Kohler A."/>
            <person name="Ohm R.A."/>
            <person name="Kuo A."/>
            <person name="Krutzmann J."/>
            <person name="Morin E."/>
            <person name="Arend M."/>
            <person name="Barry K.W."/>
            <person name="Binder M."/>
            <person name="Choi C."/>
            <person name="Clum A."/>
            <person name="Copeland A."/>
            <person name="Grisel N."/>
            <person name="Haridas S."/>
            <person name="Kipfer T."/>
            <person name="LaButti K."/>
            <person name="Lindquist E."/>
            <person name="Lipzen A."/>
            <person name="Maire R."/>
            <person name="Meier B."/>
            <person name="Mihaltcheva S."/>
            <person name="Molinier V."/>
            <person name="Murat C."/>
            <person name="Poggeler S."/>
            <person name="Quandt C.A."/>
            <person name="Sperisen C."/>
            <person name="Tritt A."/>
            <person name="Tisserant E."/>
            <person name="Crous P.W."/>
            <person name="Henrissat B."/>
            <person name="Nehls U."/>
            <person name="Egli S."/>
            <person name="Spatafora J.W."/>
            <person name="Grigoriev I.V."/>
            <person name="Martin F.M."/>
        </authorList>
    </citation>
    <scope>NUCLEOTIDE SEQUENCE [LARGE SCALE GENOMIC DNA]</scope>
    <source>
        <strain evidence="2 3">CBS 459.81</strain>
    </source>
</reference>
<organism evidence="2 3">
    <name type="scientific">Lepidopterella palustris CBS 459.81</name>
    <dbReference type="NCBI Taxonomy" id="1314670"/>
    <lineage>
        <taxon>Eukaryota</taxon>
        <taxon>Fungi</taxon>
        <taxon>Dikarya</taxon>
        <taxon>Ascomycota</taxon>
        <taxon>Pezizomycotina</taxon>
        <taxon>Dothideomycetes</taxon>
        <taxon>Pleosporomycetidae</taxon>
        <taxon>Mytilinidiales</taxon>
        <taxon>Argynnaceae</taxon>
        <taxon>Lepidopterella</taxon>
    </lineage>
</organism>
<feature type="signal peptide" evidence="1">
    <location>
        <begin position="1"/>
        <end position="21"/>
    </location>
</feature>
<sequence length="79" mass="8574">MVWRGQVFVLELPVFQQAALASDVGLSSPHSHHACVNHTLTVLYQLQPPTPCIHSNYSLHYFGVHSLGPALCGSIGSCF</sequence>
<dbReference type="Proteomes" id="UP000250266">
    <property type="component" value="Unassembled WGS sequence"/>
</dbReference>
<dbReference type="AlphaFoldDB" id="A0A8E2EA20"/>
<dbReference type="EMBL" id="KV744982">
    <property type="protein sequence ID" value="OCK79916.1"/>
    <property type="molecule type" value="Genomic_DNA"/>
</dbReference>
<proteinExistence type="predicted"/>
<feature type="chain" id="PRO_5034415123" description="Secreted protein" evidence="1">
    <location>
        <begin position="22"/>
        <end position="79"/>
    </location>
</feature>
<evidence type="ECO:0000313" key="3">
    <source>
        <dbReference type="Proteomes" id="UP000250266"/>
    </source>
</evidence>
<keyword evidence="3" id="KW-1185">Reference proteome</keyword>
<protein>
    <recommendedName>
        <fullName evidence="4">Secreted protein</fullName>
    </recommendedName>
</protein>
<evidence type="ECO:0000256" key="1">
    <source>
        <dbReference type="SAM" id="SignalP"/>
    </source>
</evidence>